<organism evidence="2 3">
    <name type="scientific">Saccharibacillus alkalitolerans</name>
    <dbReference type="NCBI Taxonomy" id="2705290"/>
    <lineage>
        <taxon>Bacteria</taxon>
        <taxon>Bacillati</taxon>
        <taxon>Bacillota</taxon>
        <taxon>Bacilli</taxon>
        <taxon>Bacillales</taxon>
        <taxon>Paenibacillaceae</taxon>
        <taxon>Saccharibacillus</taxon>
    </lineage>
</organism>
<dbReference type="Gene3D" id="3.30.1330.230">
    <property type="match status" value="1"/>
</dbReference>
<dbReference type="PANTHER" id="PTHR37809">
    <property type="entry name" value="RIBOSOMAL PROTEIN S12 METHYLTHIOTRANSFERASE ACCESSORY FACTOR YCAO"/>
    <property type="match status" value="1"/>
</dbReference>
<evidence type="ECO:0000313" key="3">
    <source>
        <dbReference type="Proteomes" id="UP000800303"/>
    </source>
</evidence>
<sequence length="561" mass="64218">MSTVREERMFNKVREMVVVSEAEGWNGYIASRLADNTEFEIEEWDEGGLGRLDLDMTRALAESAGPETYGVYDLIGKRIEIRSLLDHAPLDTRAAGADEPDDSGSVTFEQFRSRDFRSVVEAIEPYRSSLVHPLFGIFKGHYRGIADSMPLIAFDARLGTRSYDAYGRSSSYEESYYTGLLEALERFHGAAPQNADFIRMSESELEEEGTRYVPMRHFCRYTEKQYGMSAFAFGRYSPEKRIKWRKAYDYGQSCEVLVPEQIAYFSSEQLDRFDPEPRYVAETSNGTAIGSSWEEAAVASLMEVIERDAFLVHWYTKSSPVRLEGAERYSDPEIRLMIAYLEAMDYRTHLFDITLDSGIPAYWVLLEYRGEDPDCLAYYTAAGASPNPVSAIRSALVEASTSIKVFKAYMYAKYSKEELEELQRDYANVSRLEDHLYLYSSSAMKEHLLFALETERTEELERNVVRRRLGNGEKLGRRELLDRLLKPLLPNHPEIYISDLSQKFLGEMGLSCTKIHIPSMQNIGFGMQYQNINLERLEQATRLNGLDGNMRLADSIPHPFP</sequence>
<comment type="caution">
    <text evidence="2">The sequence shown here is derived from an EMBL/GenBank/DDBJ whole genome shotgun (WGS) entry which is preliminary data.</text>
</comment>
<dbReference type="Proteomes" id="UP000800303">
    <property type="component" value="Unassembled WGS sequence"/>
</dbReference>
<protein>
    <recommendedName>
        <fullName evidence="1">YcaO domain-containing protein</fullName>
    </recommendedName>
</protein>
<proteinExistence type="predicted"/>
<dbReference type="PROSITE" id="PS51664">
    <property type="entry name" value="YCAO"/>
    <property type="match status" value="1"/>
</dbReference>
<dbReference type="NCBIfam" id="TIGR03604">
    <property type="entry name" value="TOMM_cyclo_SagD"/>
    <property type="match status" value="1"/>
</dbReference>
<name>A0ABX0F5P2_9BACL</name>
<keyword evidence="3" id="KW-1185">Reference proteome</keyword>
<dbReference type="PANTHER" id="PTHR37809:SF1">
    <property type="entry name" value="RIBOSOMAL PROTEIN S12 METHYLTHIOTRANSFERASE ACCESSORY FACTOR YCAO"/>
    <property type="match status" value="1"/>
</dbReference>
<dbReference type="InterPro" id="IPR027624">
    <property type="entry name" value="TOMM_cyclo_SagD"/>
</dbReference>
<evidence type="ECO:0000313" key="2">
    <source>
        <dbReference type="EMBL" id="NGZ75304.1"/>
    </source>
</evidence>
<gene>
    <name evidence="2" type="ORF">GYN08_08225</name>
</gene>
<evidence type="ECO:0000259" key="1">
    <source>
        <dbReference type="PROSITE" id="PS51664"/>
    </source>
</evidence>
<accession>A0ABX0F5P2</accession>
<dbReference type="EMBL" id="JAAFGS010000002">
    <property type="protein sequence ID" value="NGZ75304.1"/>
    <property type="molecule type" value="Genomic_DNA"/>
</dbReference>
<dbReference type="Pfam" id="PF02624">
    <property type="entry name" value="YcaO"/>
    <property type="match status" value="1"/>
</dbReference>
<reference evidence="2 3" key="1">
    <citation type="submission" date="2020-01" db="EMBL/GenBank/DDBJ databases">
        <title>Polyphasic characterisation and genomic insights into a novel alkali tolerant bacterium VR-M41.</title>
        <authorList>
            <person name="Vemuluri V.R."/>
        </authorList>
    </citation>
    <scope>NUCLEOTIDE SEQUENCE [LARGE SCALE GENOMIC DNA]</scope>
    <source>
        <strain evidence="2 3">VR-M41</strain>
    </source>
</reference>
<feature type="domain" description="YcaO" evidence="1">
    <location>
        <begin position="167"/>
        <end position="561"/>
    </location>
</feature>
<dbReference type="RefSeq" id="WP_166273703.1">
    <property type="nucleotide sequence ID" value="NZ_JAAFGS010000002.1"/>
</dbReference>
<dbReference type="InterPro" id="IPR003776">
    <property type="entry name" value="YcaO-like_dom"/>
</dbReference>